<feature type="compositionally biased region" description="Gly residues" evidence="1">
    <location>
        <begin position="158"/>
        <end position="179"/>
    </location>
</feature>
<evidence type="ECO:0000313" key="3">
    <source>
        <dbReference type="EMBL" id="OGF61795.1"/>
    </source>
</evidence>
<sequence length="1633" mass="160438">MKKSFQKTLVLIWLVIFGFVINILIARADSVTFTSSQKWTAPAGVVSIDAEVRGGGGGGGRQGITADGAGGGSGGAYAKTFNINVVPGTQYTITAGAAGAGGPSSGSCGTDGGESMAIASTTLLAKGGLGGCKSTGSPPPGPIGGSATTSIGNITWAGGSGGTGKNHNTGQGGGGGEGGCSTQDGNAGVSPGTSGGAGGTGCDGGDGGTGGTGSGSGSPPVAGEYGGGGGGSGESTGLGATAATGTVRIIFHIEISGKLYNDEGVTADTSGGDTIRLVIATSTPGVYSTTTAPGTGFWGFRLPSGDESTYGFATGTPMIAFLSGQAQKAVTVNKASSTVYTSKITNFDLYKDRVISKHEGTGATSTTIVDFAKYDGDNNSDVSYFANSGALEIKAGNKLYVAPGSEFAPAGAVTIHGNGPSGNGVDGSLLLPVGAGQNSNATSSIMTLGGALTLAGSLNASSTSIFNPGAQTTTFNATTSGKMIIATTSPLTTLGGVTFNGSSGGWTFGDNASTTDFTISAGSVTAPSLLSVSDNFSNSGTFTHNSGTVYFTGTSKTLNSGGEIFNNVEVSGTYTAQTNSLTAAGNATISGTLDGRDFPLILSGTSKTLTGGGTLGALNVTGSATLSGADFTVGTTTINSGGTLTIGSGRVYTSTSTLAVSGTLDDSGGTTTITHSNLTGAGTLNSNVSFDATNDSINMPQRTYGGGVKIFNSGGLPRTVTMLSGTHTISKNLMIQNTGVGATLNGSINSAAATISGDVSFLTTGGTILTGASANTWQVSGNVNFTNGTFTAGSGNTFTMNGTGKTLTSASQEFGNLTLSGTITTVGTVSATGALVLSGSAITLGSTASTTGNATLSGTIYPQQQPVILNGIGATLTGGGTVGALQTNGTYTLSGSDLTVGTTTIINNGALTVGAGRIYTSTSTLAIGGTVSGSGTTTIKHSNLTGTGALNSNASFDASGGAITAPARTYGANVEIVNGAGNAVTAGGNATSTNAFLINAGGSFTAPGATASLYIGRDYTNYGTFTHNSGKTFFNGTGGQIISGATSSSAFNNIDFSDAGAKTFSGNASTTHWTIQGGASGTVSAPTLLSIAGNYTNFGTLSAGNGTTTFSGTSAQTISGTATGTSAFYNLEIINSSASTTFSSAASTTKNFYVSTANAKVEFAAGATSSMTNLIVNGGAANTAINLFSGAPGTQWNVYATGTRSVQFARVQDSDACSDAGNIDVTGGNNTDVGNNECWDFVTDVAATATSSADQTFEVNQAATAMSQLTVTAGAGTGAINATDATGDLRIAIATSTVNMLWDQTKTDAIFGGTASSSAKIAACGCVTFEGGNSVAKIDVISDFSSGDVLTISGLRFTTFSAANASSTALQLFLNGANDISANAQDTLKYVAIYGKLALGAHNSNQPANTFDQGSTSLTNQDVFRFKFTPTGENASNTPIISLSNVGGFVSANVTNANLYVDANNNGSVDDGDYALGGTGEVSISGTAGTITFSTPFAATTTSKNYILRANFTSVNTGDQMTFGLTTSNITASGTVSKINITPTGSVAQATHFRPSGGGVAPTDAAPADVGVFGGTGQSGGTPTGGDESGGQQGGGTGPGGGTGGGIDLEPLLLRKLAQVVGGFRALINIFWR</sequence>
<feature type="compositionally biased region" description="Gly residues" evidence="1">
    <location>
        <begin position="1572"/>
        <end position="1604"/>
    </location>
</feature>
<feature type="compositionally biased region" description="Gly residues" evidence="1">
    <location>
        <begin position="193"/>
        <end position="216"/>
    </location>
</feature>
<feature type="region of interest" description="Disordered" evidence="1">
    <location>
        <begin position="1556"/>
        <end position="1604"/>
    </location>
</feature>
<dbReference type="Proteomes" id="UP000179251">
    <property type="component" value="Unassembled WGS sequence"/>
</dbReference>
<organism evidence="3 4">
    <name type="scientific">Candidatus Giovannonibacteria bacterium RIFCSPHIGHO2_01_FULL_45_23</name>
    <dbReference type="NCBI Taxonomy" id="1798325"/>
    <lineage>
        <taxon>Bacteria</taxon>
        <taxon>Candidatus Giovannoniibacteriota</taxon>
    </lineage>
</organism>
<gene>
    <name evidence="3" type="ORF">A2834_02850</name>
</gene>
<proteinExistence type="predicted"/>
<evidence type="ECO:0000259" key="2">
    <source>
        <dbReference type="Pfam" id="PF21722"/>
    </source>
</evidence>
<name>A0A1F5VEF7_9BACT</name>
<feature type="compositionally biased region" description="Gly residues" evidence="1">
    <location>
        <begin position="224"/>
        <end position="236"/>
    </location>
</feature>
<evidence type="ECO:0000256" key="1">
    <source>
        <dbReference type="SAM" id="MobiDB-lite"/>
    </source>
</evidence>
<dbReference type="Pfam" id="PF21722">
    <property type="entry name" value="Gly_rich_2"/>
    <property type="match status" value="1"/>
</dbReference>
<evidence type="ECO:0000313" key="4">
    <source>
        <dbReference type="Proteomes" id="UP000179251"/>
    </source>
</evidence>
<dbReference type="InterPro" id="IPR049304">
    <property type="entry name" value="Gly_rich_dom"/>
</dbReference>
<dbReference type="STRING" id="1798325.A2834_02850"/>
<reference evidence="3 4" key="1">
    <citation type="journal article" date="2016" name="Nat. Commun.">
        <title>Thousands of microbial genomes shed light on interconnected biogeochemical processes in an aquifer system.</title>
        <authorList>
            <person name="Anantharaman K."/>
            <person name="Brown C.T."/>
            <person name="Hug L.A."/>
            <person name="Sharon I."/>
            <person name="Castelle C.J."/>
            <person name="Probst A.J."/>
            <person name="Thomas B.C."/>
            <person name="Singh A."/>
            <person name="Wilkins M.J."/>
            <person name="Karaoz U."/>
            <person name="Brodie E.L."/>
            <person name="Williams K.H."/>
            <person name="Hubbard S.S."/>
            <person name="Banfield J.F."/>
        </authorList>
    </citation>
    <scope>NUCLEOTIDE SEQUENCE [LARGE SCALE GENOMIC DNA]</scope>
</reference>
<comment type="caution">
    <text evidence="3">The sequence shown here is derived from an EMBL/GenBank/DDBJ whole genome shotgun (WGS) entry which is preliminary data.</text>
</comment>
<dbReference type="EMBL" id="MFHD01000025">
    <property type="protein sequence ID" value="OGF61795.1"/>
    <property type="molecule type" value="Genomic_DNA"/>
</dbReference>
<protein>
    <recommendedName>
        <fullName evidence="2">Glycine-rich domain-containing protein</fullName>
    </recommendedName>
</protein>
<accession>A0A1F5VEF7</accession>
<feature type="region of interest" description="Disordered" evidence="1">
    <location>
        <begin position="154"/>
        <end position="237"/>
    </location>
</feature>
<feature type="domain" description="Glycine-rich" evidence="2">
    <location>
        <begin position="35"/>
        <end position="249"/>
    </location>
</feature>